<gene>
    <name evidence="1" type="ORF">MLD38_038848</name>
</gene>
<dbReference type="Proteomes" id="UP001057402">
    <property type="component" value="Chromosome 12"/>
</dbReference>
<name>A0ACB9L1E9_9MYRT</name>
<organism evidence="1 2">
    <name type="scientific">Melastoma candidum</name>
    <dbReference type="NCBI Taxonomy" id="119954"/>
    <lineage>
        <taxon>Eukaryota</taxon>
        <taxon>Viridiplantae</taxon>
        <taxon>Streptophyta</taxon>
        <taxon>Embryophyta</taxon>
        <taxon>Tracheophyta</taxon>
        <taxon>Spermatophyta</taxon>
        <taxon>Magnoliopsida</taxon>
        <taxon>eudicotyledons</taxon>
        <taxon>Gunneridae</taxon>
        <taxon>Pentapetalae</taxon>
        <taxon>rosids</taxon>
        <taxon>malvids</taxon>
        <taxon>Myrtales</taxon>
        <taxon>Melastomataceae</taxon>
        <taxon>Melastomatoideae</taxon>
        <taxon>Melastomateae</taxon>
        <taxon>Melastoma</taxon>
    </lineage>
</organism>
<accession>A0ACB9L1E9</accession>
<evidence type="ECO:0000313" key="2">
    <source>
        <dbReference type="Proteomes" id="UP001057402"/>
    </source>
</evidence>
<keyword evidence="2" id="KW-1185">Reference proteome</keyword>
<proteinExistence type="predicted"/>
<comment type="caution">
    <text evidence="1">The sequence shown here is derived from an EMBL/GenBank/DDBJ whole genome shotgun (WGS) entry which is preliminary data.</text>
</comment>
<evidence type="ECO:0000313" key="1">
    <source>
        <dbReference type="EMBL" id="KAI4303187.1"/>
    </source>
</evidence>
<sequence length="625" mass="69084">MSESHGRSSFHNLQAERDPESNFSLDLDLDLLLEDYLIKICAGQATDVDHVNFAEAALLVQGSVQVYSQKVEYLYSLVLHALEFISNQGRHQSQVADDSAPVDCEESTSSRVTLEDEDSFWISNDVPVDPKNWLDPSADETTLMQQFVKPPANLVVLEGCCILGLICMAICLQLASNELYCDFILLDRCDAETVNSFSFTNKPGNGVSNVWSNHKSFLSPRGRSGASAPKASAGKSCSNVNQSPHTGRSAGVDDAGPDCPANDGFENFEFNNGSNADHASRDDDDSDEGDDPWKPLNPHEPGILRAKPFKRVKGFGRAHIDLPKKLSLANIFPLARRHGTISPEFRDLWEKQLALDNKHNRTTSPPLFEKLRRSLIDSTCETHNSFGSFEGNGDDYGCGYGEPDFAESDIGIMEDIDNNSVEEDGPSERNDDAACLGNDQAENLTSDPPMSLEDLYQSHLDALLTNITESEMQTELADRVSNWKQKIEQNLEEQESLPPFDIHEYGERVLDKLSHDKEPGNSVSFADIVRGLEKHDVARTFSALLQLVNNEDVNLDRSDGGNTLCYTVANSFYVGLTGGNPREPGIKLPSPKKRVKALWDNRRKVEEIIIGAEHLPIPFPNAEAV</sequence>
<reference evidence="2" key="1">
    <citation type="journal article" date="2023" name="Front. Plant Sci.">
        <title>Chromosomal-level genome assembly of Melastoma candidum provides insights into trichome evolution.</title>
        <authorList>
            <person name="Zhong Y."/>
            <person name="Wu W."/>
            <person name="Sun C."/>
            <person name="Zou P."/>
            <person name="Liu Y."/>
            <person name="Dai S."/>
            <person name="Zhou R."/>
        </authorList>
    </citation>
    <scope>NUCLEOTIDE SEQUENCE [LARGE SCALE GENOMIC DNA]</scope>
</reference>
<dbReference type="EMBL" id="CM042891">
    <property type="protein sequence ID" value="KAI4303187.1"/>
    <property type="molecule type" value="Genomic_DNA"/>
</dbReference>
<protein>
    <submittedName>
        <fullName evidence="1">Uncharacterized protein</fullName>
    </submittedName>
</protein>